<dbReference type="AlphaFoldDB" id="A0A1S2YA91"/>
<evidence type="ECO:0000259" key="1">
    <source>
        <dbReference type="Pfam" id="PF25436"/>
    </source>
</evidence>
<dbReference type="STRING" id="3827.A0A1S2YA91"/>
<dbReference type="PANTHER" id="PTHR15852">
    <property type="entry name" value="PLASTID TRANSCRIPTIONALLY ACTIVE PROTEIN"/>
    <property type="match status" value="1"/>
</dbReference>
<dbReference type="RefSeq" id="XP_004501323.1">
    <property type="nucleotide sequence ID" value="XM_004501266.3"/>
</dbReference>
<dbReference type="GO" id="GO:0044183">
    <property type="term" value="F:protein folding chaperone"/>
    <property type="evidence" value="ECO:0007669"/>
    <property type="project" value="TreeGrafter"/>
</dbReference>
<dbReference type="GO" id="GO:0009570">
    <property type="term" value="C:chloroplast stroma"/>
    <property type="evidence" value="ECO:0007669"/>
    <property type="project" value="TreeGrafter"/>
</dbReference>
<dbReference type="Pfam" id="PF25436">
    <property type="entry name" value="BSD2_CRD"/>
    <property type="match status" value="1"/>
</dbReference>
<evidence type="ECO:0000313" key="3">
    <source>
        <dbReference type="RefSeq" id="XP_004501323.1"/>
    </source>
</evidence>
<dbReference type="eggNOG" id="ENOG502S4ET">
    <property type="taxonomic scope" value="Eukaryota"/>
</dbReference>
<dbReference type="InterPro" id="IPR057453">
    <property type="entry name" value="BSD2_CRD"/>
</dbReference>
<dbReference type="PaxDb" id="3827-XP_004501323.1"/>
<protein>
    <submittedName>
        <fullName evidence="3">Uncharacterized protein LOC101494181</fullName>
    </submittedName>
</protein>
<sequence>MVSTLCPTPSRLGAKKFPVQTLKCLSIGIELESRSNTNRKHLRLNYVFQFQGPPPAHKYCLVTAKGTNGNQRNTKPNSVICADCDGNGAVLCSQCKGSGVNSVDIFNGQFKAGDSCWLCGGRKEMLCGNCNGAGFVGGFMSTYDQ</sequence>
<dbReference type="Proteomes" id="UP000087171">
    <property type="component" value="Chromosome Ca5"/>
</dbReference>
<feature type="domain" description="BSD2 cysteine rich" evidence="1">
    <location>
        <begin position="77"/>
        <end position="145"/>
    </location>
</feature>
<dbReference type="GeneID" id="101494181"/>
<proteinExistence type="predicted"/>
<dbReference type="PANTHER" id="PTHR15852:SF77">
    <property type="entry name" value="PROTEIN P13.9, PUTATIVE-RELATED"/>
    <property type="match status" value="1"/>
</dbReference>
<dbReference type="KEGG" id="cam:101494181"/>
<accession>A0A1S2YA91</accession>
<dbReference type="InterPro" id="IPR036410">
    <property type="entry name" value="HSP_DnaJ_Cys-rich_dom_sf"/>
</dbReference>
<keyword evidence="2" id="KW-1185">Reference proteome</keyword>
<gene>
    <name evidence="3" type="primary">LOC101494181</name>
</gene>
<name>A0A1S2YA91_CICAR</name>
<organism evidence="2 3">
    <name type="scientific">Cicer arietinum</name>
    <name type="common">Chickpea</name>
    <name type="synonym">Garbanzo</name>
    <dbReference type="NCBI Taxonomy" id="3827"/>
    <lineage>
        <taxon>Eukaryota</taxon>
        <taxon>Viridiplantae</taxon>
        <taxon>Streptophyta</taxon>
        <taxon>Embryophyta</taxon>
        <taxon>Tracheophyta</taxon>
        <taxon>Spermatophyta</taxon>
        <taxon>Magnoliopsida</taxon>
        <taxon>eudicotyledons</taxon>
        <taxon>Gunneridae</taxon>
        <taxon>Pentapetalae</taxon>
        <taxon>rosids</taxon>
        <taxon>fabids</taxon>
        <taxon>Fabales</taxon>
        <taxon>Fabaceae</taxon>
        <taxon>Papilionoideae</taxon>
        <taxon>50 kb inversion clade</taxon>
        <taxon>NPAAA clade</taxon>
        <taxon>Hologalegina</taxon>
        <taxon>IRL clade</taxon>
        <taxon>Cicereae</taxon>
        <taxon>Cicer</taxon>
    </lineage>
</organism>
<dbReference type="GO" id="GO:0101031">
    <property type="term" value="C:protein folding chaperone complex"/>
    <property type="evidence" value="ECO:0007669"/>
    <property type="project" value="TreeGrafter"/>
</dbReference>
<evidence type="ECO:0000313" key="2">
    <source>
        <dbReference type="Proteomes" id="UP000087171"/>
    </source>
</evidence>
<dbReference type="SUPFAM" id="SSF57938">
    <property type="entry name" value="DnaJ/Hsp40 cysteine-rich domain"/>
    <property type="match status" value="1"/>
</dbReference>
<reference evidence="3" key="2">
    <citation type="submission" date="2025-08" db="UniProtKB">
        <authorList>
            <consortium name="RefSeq"/>
        </authorList>
    </citation>
    <scope>IDENTIFICATION</scope>
    <source>
        <tissue evidence="3">Etiolated seedlings</tissue>
    </source>
</reference>
<reference evidence="2" key="1">
    <citation type="journal article" date="2013" name="Nat. Biotechnol.">
        <title>Draft genome sequence of chickpea (Cicer arietinum) provides a resource for trait improvement.</title>
        <authorList>
            <person name="Varshney R.K."/>
            <person name="Song C."/>
            <person name="Saxena R.K."/>
            <person name="Azam S."/>
            <person name="Yu S."/>
            <person name="Sharpe A.G."/>
            <person name="Cannon S."/>
            <person name="Baek J."/>
            <person name="Rosen B.D."/>
            <person name="Tar'an B."/>
            <person name="Millan T."/>
            <person name="Zhang X."/>
            <person name="Ramsay L.D."/>
            <person name="Iwata A."/>
            <person name="Wang Y."/>
            <person name="Nelson W."/>
            <person name="Farmer A.D."/>
            <person name="Gaur P.M."/>
            <person name="Soderlund C."/>
            <person name="Penmetsa R.V."/>
            <person name="Xu C."/>
            <person name="Bharti A.K."/>
            <person name="He W."/>
            <person name="Winter P."/>
            <person name="Zhao S."/>
            <person name="Hane J.K."/>
            <person name="Carrasquilla-Garcia N."/>
            <person name="Condie J.A."/>
            <person name="Upadhyaya H.D."/>
            <person name="Luo M.C."/>
            <person name="Thudi M."/>
            <person name="Gowda C.L."/>
            <person name="Singh N.P."/>
            <person name="Lichtenzveig J."/>
            <person name="Gali K.K."/>
            <person name="Rubio J."/>
            <person name="Nadarajan N."/>
            <person name="Dolezel J."/>
            <person name="Bansal K.C."/>
            <person name="Xu X."/>
            <person name="Edwards D."/>
            <person name="Zhang G."/>
            <person name="Kahl G."/>
            <person name="Gil J."/>
            <person name="Singh K.B."/>
            <person name="Datta S.K."/>
            <person name="Jackson S.A."/>
            <person name="Wang J."/>
            <person name="Cook D.R."/>
        </authorList>
    </citation>
    <scope>NUCLEOTIDE SEQUENCE [LARGE SCALE GENOMIC DNA]</scope>
    <source>
        <strain evidence="2">cv. CDC Frontier</strain>
    </source>
</reference>
<dbReference type="OrthoDB" id="2019540at2759"/>